<dbReference type="InterPro" id="IPR040169">
    <property type="entry name" value="SUGP1/2"/>
</dbReference>
<dbReference type="InterPro" id="IPR000061">
    <property type="entry name" value="Surp"/>
</dbReference>
<evidence type="ECO:0000313" key="8">
    <source>
        <dbReference type="Proteomes" id="UP000829291"/>
    </source>
</evidence>
<comment type="subcellular location">
    <subcellularLocation>
        <location evidence="1">Nucleus</location>
    </subcellularLocation>
</comment>
<feature type="compositionally biased region" description="Low complexity" evidence="5">
    <location>
        <begin position="58"/>
        <end position="74"/>
    </location>
</feature>
<dbReference type="SMART" id="SM00648">
    <property type="entry name" value="SWAP"/>
    <property type="match status" value="1"/>
</dbReference>
<dbReference type="PROSITE" id="PS50128">
    <property type="entry name" value="SURP"/>
    <property type="match status" value="1"/>
</dbReference>
<sequence>MAYRGVKGSDPFVSKTSRNERFAQMSKQEQIIQQKKLEIQAKMQEQKANQAVEGVKKSASSVASSTPSSTVATAIPPKKEEEKPVTSSTSSSSLSSALSSTVNLFANDGSFLDQFRKIANNKSSSKSEAAPVAIKTEEKKEEKTYENSRNDRDRKWNSEKSRDWENRRERRRNDSRWGGRSSDRRHSSSSSPSPTRRRPSPSPDNRHTYHQPPPNVNHAPPHPHFNQQQYPPPPPSMNQALVSQPPSSSSTIPPLMSQPIMQMTNLPPPNLRGIMPGPNVQMGGIHRMPPPPKNMNSMNFGGMDNAHVGNAQHVIPSPSHHVLRAPPPPPPPSMQALPPNTNVPPPGMRQIPQNVPPPSHTMQNIPVSNQTQQQQRVMQTQQQCNIPPPTSLGQPPNIPPPSIMPPMSQIPPNILPISTHAIVVTVASVPNVPPPNVVPQMIMSGPPPPVHNTAITSTINSIPPPNLNIPPPNVLPPANIIQNSPPPHLIPPQTSYPVQHPPQVPITVGQINMQLPPPVRQLHSLQPHSQLEAEQLARIVADCGDEIEQEVREKNAQDPKLWFLHQKQSAAYLQYRGLVAKFRAEKIGKESKNNGGELYSPEDALSDNEDHDKSQKHGSQYNHYSEDSREERKRKRRSRWGDPDNKVAVSSCVIGPPQLGLNVPGKLPQPGIAIPGQIGQPAVIIPPSKLSSNKVNPMLTKISRSDPALAQYARQTFGTSDLSEEQWKKAEDHYKINLLYQNLLKKREEVKRLEAQGKHKYEYDSDEETEGGTWEHKIRSAEMVATQMWAEELTAQAEGKHHIGDFLPPDELKRFMEQYNAVKQGKEPDLSDYKEFKLKEDNIGFQMLQKLGWSEGQGLGSEGSGRVDPVNKATNRLDSAGLGTERPDGISRDDDEFDAYRKRMMLAYRFRPNPLNNPRRPYY</sequence>
<dbReference type="SUPFAM" id="SSF109905">
    <property type="entry name" value="Surp module (SWAP domain)"/>
    <property type="match status" value="1"/>
</dbReference>
<feature type="region of interest" description="Disordered" evidence="5">
    <location>
        <begin position="120"/>
        <end position="267"/>
    </location>
</feature>
<dbReference type="Pfam" id="PF01585">
    <property type="entry name" value="G-patch"/>
    <property type="match status" value="1"/>
</dbReference>
<evidence type="ECO:0000256" key="3">
    <source>
        <dbReference type="ARBA" id="ARBA00023187"/>
    </source>
</evidence>
<keyword evidence="8" id="KW-1185">Reference proteome</keyword>
<feature type="compositionally biased region" description="Low complexity" evidence="5">
    <location>
        <begin position="243"/>
        <end position="257"/>
    </location>
</feature>
<feature type="region of interest" description="Disordered" evidence="5">
    <location>
        <begin position="591"/>
        <end position="651"/>
    </location>
</feature>
<feature type="domain" description="SURP motif" evidence="6">
    <location>
        <begin position="532"/>
        <end position="576"/>
    </location>
</feature>
<dbReference type="InterPro" id="IPR035967">
    <property type="entry name" value="SWAP/Surp_sf"/>
</dbReference>
<feature type="compositionally biased region" description="Basic and acidic residues" evidence="5">
    <location>
        <begin position="135"/>
        <end position="186"/>
    </location>
</feature>
<keyword evidence="2" id="KW-0507">mRNA processing</keyword>
<dbReference type="SMART" id="SM00443">
    <property type="entry name" value="G_patch"/>
    <property type="match status" value="1"/>
</dbReference>
<dbReference type="InterPro" id="IPR000467">
    <property type="entry name" value="G_patch_dom"/>
</dbReference>
<evidence type="ECO:0000256" key="1">
    <source>
        <dbReference type="ARBA" id="ARBA00004123"/>
    </source>
</evidence>
<evidence type="ECO:0000256" key="5">
    <source>
        <dbReference type="SAM" id="MobiDB-lite"/>
    </source>
</evidence>
<dbReference type="Pfam" id="PF01805">
    <property type="entry name" value="Surp"/>
    <property type="match status" value="1"/>
</dbReference>
<keyword evidence="3" id="KW-0508">mRNA splicing</keyword>
<gene>
    <name evidence="9" type="primary">LOC107218673</name>
</gene>
<feature type="region of interest" description="Disordered" evidence="5">
    <location>
        <begin position="44"/>
        <end position="98"/>
    </location>
</feature>
<dbReference type="Gene3D" id="1.10.10.790">
    <property type="entry name" value="Surp module"/>
    <property type="match status" value="1"/>
</dbReference>
<evidence type="ECO:0000259" key="7">
    <source>
        <dbReference type="PROSITE" id="PS50174"/>
    </source>
</evidence>
<dbReference type="GeneID" id="107218673"/>
<keyword evidence="4" id="KW-0539">Nucleus</keyword>
<proteinExistence type="predicted"/>
<dbReference type="Proteomes" id="UP000829291">
    <property type="component" value="Chromosome 5"/>
</dbReference>
<dbReference type="PROSITE" id="PS50174">
    <property type="entry name" value="G_PATCH"/>
    <property type="match status" value="1"/>
</dbReference>
<feature type="domain" description="G-patch" evidence="7">
    <location>
        <begin position="840"/>
        <end position="887"/>
    </location>
</feature>
<evidence type="ECO:0000259" key="6">
    <source>
        <dbReference type="PROSITE" id="PS50128"/>
    </source>
</evidence>
<feature type="region of interest" description="Disordered" evidence="5">
    <location>
        <begin position="1"/>
        <end position="27"/>
    </location>
</feature>
<evidence type="ECO:0000313" key="9">
    <source>
        <dbReference type="RefSeq" id="XP_046595989.1"/>
    </source>
</evidence>
<accession>A0ABM3G6V7</accession>
<feature type="compositionally biased region" description="Low complexity" evidence="5">
    <location>
        <begin position="86"/>
        <end position="98"/>
    </location>
</feature>
<dbReference type="PANTHER" id="PTHR23340">
    <property type="entry name" value="ARGININE/SERINE RICH SPLICING FACTOR SF4/14"/>
    <property type="match status" value="1"/>
</dbReference>
<organism evidence="8 9">
    <name type="scientific">Neodiprion lecontei</name>
    <name type="common">Redheaded pine sawfly</name>
    <dbReference type="NCBI Taxonomy" id="441921"/>
    <lineage>
        <taxon>Eukaryota</taxon>
        <taxon>Metazoa</taxon>
        <taxon>Ecdysozoa</taxon>
        <taxon>Arthropoda</taxon>
        <taxon>Hexapoda</taxon>
        <taxon>Insecta</taxon>
        <taxon>Pterygota</taxon>
        <taxon>Neoptera</taxon>
        <taxon>Endopterygota</taxon>
        <taxon>Hymenoptera</taxon>
        <taxon>Tenthredinoidea</taxon>
        <taxon>Diprionidae</taxon>
        <taxon>Diprioninae</taxon>
        <taxon>Neodiprion</taxon>
    </lineage>
</organism>
<dbReference type="RefSeq" id="XP_046595989.1">
    <property type="nucleotide sequence ID" value="XM_046740033.1"/>
</dbReference>
<feature type="compositionally biased region" description="Pro residues" evidence="5">
    <location>
        <begin position="211"/>
        <end position="223"/>
    </location>
</feature>
<evidence type="ECO:0000256" key="4">
    <source>
        <dbReference type="ARBA" id="ARBA00023242"/>
    </source>
</evidence>
<evidence type="ECO:0000256" key="2">
    <source>
        <dbReference type="ARBA" id="ARBA00022664"/>
    </source>
</evidence>
<feature type="region of interest" description="Disordered" evidence="5">
    <location>
        <begin position="856"/>
        <end position="894"/>
    </location>
</feature>
<protein>
    <submittedName>
        <fullName evidence="9">Bromodomain-containing protein 4 isoform X2</fullName>
    </submittedName>
</protein>
<dbReference type="PANTHER" id="PTHR23340:SF0">
    <property type="entry name" value="SURP AND G-PATCH DOMAIN-CONTAINING PROTEIN 1 ISOFORM X1"/>
    <property type="match status" value="1"/>
</dbReference>
<name>A0ABM3G6V7_NEOLC</name>
<reference evidence="9" key="1">
    <citation type="submission" date="2025-08" db="UniProtKB">
        <authorList>
            <consortium name="RefSeq"/>
        </authorList>
    </citation>
    <scope>IDENTIFICATION</scope>
    <source>
        <tissue evidence="9">Thorax and Abdomen</tissue>
    </source>
</reference>